<dbReference type="Gene3D" id="3.50.50.60">
    <property type="entry name" value="FAD/NAD(P)-binding domain"/>
    <property type="match status" value="2"/>
</dbReference>
<sequence length="496" mass="54026">MSTTSGHVKVINQKASANSKMSQNITPVPNPTASYWLSEPHWLNNHRSTPELPSHADIVIIGTGIAGVSTAYHLTETYKLATRNRNSNLNDTAPPSHQGQRRAETPPPSILILEARTVCSGATGRNGGHIKKLPSSINELIQGHGFAVAGEIVRFIKENIYAVKDVIEKEAIAAEAELRRSLDVCLDEDDAKAVREEYEKLRGDGFPLMEDVGCITGNGDKGVVERITSLHGAEVALSTPVLSLWPYKFVTQLLERVLRTGYANLQTNTPVTAIETQATEQSGDREEQYVIKPPQGDIKTSTVILATNGYTAGLLPQYHNVITPAKATASHIAVPPDHYPPYLSNTYNIRHASDRVDYLNPRPDGGIVVGGGKEAYRDHRELWYDVFNDSTLVEPARHYFDGLMQRHFRGWEESGAVTEKVWTGIQGITKDGMPHIGKVPGTSGQYVLAGYNGGGMALAFLAAKGVAKMVGYGVGFSETGVPECMKTTRERMGKGQ</sequence>
<feature type="domain" description="FAD dependent oxidoreductase" evidence="2">
    <location>
        <begin position="57"/>
        <end position="468"/>
    </location>
</feature>
<name>A0A8T8XFP3_ASPJA</name>
<dbReference type="InterPro" id="IPR006076">
    <property type="entry name" value="FAD-dep_OxRdtase"/>
</dbReference>
<dbReference type="SUPFAM" id="SSF51905">
    <property type="entry name" value="FAD/NAD(P)-binding domain"/>
    <property type="match status" value="1"/>
</dbReference>
<evidence type="ECO:0000259" key="2">
    <source>
        <dbReference type="Pfam" id="PF01266"/>
    </source>
</evidence>
<feature type="region of interest" description="Disordered" evidence="1">
    <location>
        <begin position="83"/>
        <end position="107"/>
    </location>
</feature>
<dbReference type="PANTHER" id="PTHR13847:SF279">
    <property type="entry name" value="FAD DEPENDENT OXIDOREDUCTASE DOMAIN-CONTAINING PROTEIN-RELATED"/>
    <property type="match status" value="1"/>
</dbReference>
<dbReference type="EMBL" id="KZ824772">
    <property type="protein sequence ID" value="RAH86634.1"/>
    <property type="molecule type" value="Genomic_DNA"/>
</dbReference>
<feature type="compositionally biased region" description="Polar residues" evidence="1">
    <location>
        <begin position="83"/>
        <end position="98"/>
    </location>
</feature>
<reference evidence="3 4" key="1">
    <citation type="submission" date="2018-02" db="EMBL/GenBank/DDBJ databases">
        <title>The genomes of Aspergillus section Nigri reveals drivers in fungal speciation.</title>
        <authorList>
            <consortium name="DOE Joint Genome Institute"/>
            <person name="Vesth T.C."/>
            <person name="Nybo J."/>
            <person name="Theobald S."/>
            <person name="Brandl J."/>
            <person name="Frisvad J.C."/>
            <person name="Nielsen K.F."/>
            <person name="Lyhne E.K."/>
            <person name="Kogle M.E."/>
            <person name="Kuo A."/>
            <person name="Riley R."/>
            <person name="Clum A."/>
            <person name="Nolan M."/>
            <person name="Lipzen A."/>
            <person name="Salamov A."/>
            <person name="Henrissat B."/>
            <person name="Wiebenga A."/>
            <person name="De vries R.P."/>
            <person name="Grigoriev I.V."/>
            <person name="Mortensen U.H."/>
            <person name="Andersen M.R."/>
            <person name="Baker S.E."/>
        </authorList>
    </citation>
    <scope>NUCLEOTIDE SEQUENCE [LARGE SCALE GENOMIC DNA]</scope>
    <source>
        <strain evidence="3 4">CBS 114.51</strain>
    </source>
</reference>
<evidence type="ECO:0000313" key="3">
    <source>
        <dbReference type="EMBL" id="RAH86634.1"/>
    </source>
</evidence>
<accession>A0A8T8XFP3</accession>
<dbReference type="PANTHER" id="PTHR13847">
    <property type="entry name" value="SARCOSINE DEHYDROGENASE-RELATED"/>
    <property type="match status" value="1"/>
</dbReference>
<evidence type="ECO:0000256" key="1">
    <source>
        <dbReference type="SAM" id="MobiDB-lite"/>
    </source>
</evidence>
<gene>
    <name evidence="3" type="ORF">BO86DRAFT_432028</name>
</gene>
<dbReference type="RefSeq" id="XP_025532528.1">
    <property type="nucleotide sequence ID" value="XM_025675784.1"/>
</dbReference>
<dbReference type="InterPro" id="IPR036188">
    <property type="entry name" value="FAD/NAD-bd_sf"/>
</dbReference>
<dbReference type="OrthoDB" id="429143at2759"/>
<proteinExistence type="predicted"/>
<dbReference type="Gene3D" id="3.30.9.10">
    <property type="entry name" value="D-Amino Acid Oxidase, subunit A, domain 2"/>
    <property type="match status" value="1"/>
</dbReference>
<dbReference type="AlphaFoldDB" id="A0A8T8XFP3"/>
<dbReference type="GeneID" id="37179477"/>
<dbReference type="Proteomes" id="UP000249497">
    <property type="component" value="Unassembled WGS sequence"/>
</dbReference>
<organism evidence="3 4">
    <name type="scientific">Aspergillus japonicus CBS 114.51</name>
    <dbReference type="NCBI Taxonomy" id="1448312"/>
    <lineage>
        <taxon>Eukaryota</taxon>
        <taxon>Fungi</taxon>
        <taxon>Dikarya</taxon>
        <taxon>Ascomycota</taxon>
        <taxon>Pezizomycotina</taxon>
        <taxon>Eurotiomycetes</taxon>
        <taxon>Eurotiomycetidae</taxon>
        <taxon>Eurotiales</taxon>
        <taxon>Aspergillaceae</taxon>
        <taxon>Aspergillus</taxon>
        <taxon>Aspergillus subgen. Circumdati</taxon>
    </lineage>
</organism>
<protein>
    <submittedName>
        <fullName evidence="3">FAD dependent oxidoreductase</fullName>
    </submittedName>
</protein>
<keyword evidence="4" id="KW-1185">Reference proteome</keyword>
<dbReference type="Pfam" id="PF01266">
    <property type="entry name" value="DAO"/>
    <property type="match status" value="1"/>
</dbReference>
<evidence type="ECO:0000313" key="4">
    <source>
        <dbReference type="Proteomes" id="UP000249497"/>
    </source>
</evidence>
<dbReference type="GO" id="GO:0005737">
    <property type="term" value="C:cytoplasm"/>
    <property type="evidence" value="ECO:0007669"/>
    <property type="project" value="TreeGrafter"/>
</dbReference>